<evidence type="ECO:0000256" key="4">
    <source>
        <dbReference type="ARBA" id="ARBA00022692"/>
    </source>
</evidence>
<feature type="transmembrane region" description="Helical" evidence="9">
    <location>
        <begin position="79"/>
        <end position="103"/>
    </location>
</feature>
<evidence type="ECO:0000256" key="2">
    <source>
        <dbReference type="ARBA" id="ARBA00008873"/>
    </source>
</evidence>
<proteinExistence type="inferred from homology"/>
<dbReference type="SUPFAM" id="SSF160240">
    <property type="entry name" value="Cation efflux protein cytoplasmic domain-like"/>
    <property type="match status" value="1"/>
</dbReference>
<evidence type="ECO:0000256" key="6">
    <source>
        <dbReference type="ARBA" id="ARBA00022989"/>
    </source>
</evidence>
<reference evidence="12 13" key="1">
    <citation type="submission" date="2018-10" db="EMBL/GenBank/DDBJ databases">
        <authorList>
            <person name="Criscuolo A."/>
        </authorList>
    </citation>
    <scope>NUCLEOTIDE SEQUENCE [LARGE SCALE GENOMIC DNA]</scope>
    <source>
        <strain evidence="12">DnA1</strain>
    </source>
</reference>
<keyword evidence="4 9" id="KW-0812">Transmembrane</keyword>
<feature type="transmembrane region" description="Helical" evidence="9">
    <location>
        <begin position="119"/>
        <end position="139"/>
    </location>
</feature>
<evidence type="ECO:0000256" key="8">
    <source>
        <dbReference type="ARBA" id="ARBA00023136"/>
    </source>
</evidence>
<dbReference type="Gene3D" id="1.20.1510.10">
    <property type="entry name" value="Cation efflux protein transmembrane domain"/>
    <property type="match status" value="1"/>
</dbReference>
<evidence type="ECO:0000313" key="13">
    <source>
        <dbReference type="Proteomes" id="UP000277294"/>
    </source>
</evidence>
<dbReference type="Proteomes" id="UP000277294">
    <property type="component" value="Unassembled WGS sequence"/>
</dbReference>
<dbReference type="EMBL" id="UWPJ01000027">
    <property type="protein sequence ID" value="VCU71548.1"/>
    <property type="molecule type" value="Genomic_DNA"/>
</dbReference>
<feature type="transmembrane region" description="Helical" evidence="9">
    <location>
        <begin position="20"/>
        <end position="41"/>
    </location>
</feature>
<dbReference type="InterPro" id="IPR002524">
    <property type="entry name" value="Cation_efflux"/>
</dbReference>
<evidence type="ECO:0000256" key="3">
    <source>
        <dbReference type="ARBA" id="ARBA00022448"/>
    </source>
</evidence>
<evidence type="ECO:0000259" key="10">
    <source>
        <dbReference type="Pfam" id="PF01545"/>
    </source>
</evidence>
<dbReference type="InterPro" id="IPR050681">
    <property type="entry name" value="CDF/SLC30A"/>
</dbReference>
<dbReference type="AlphaFoldDB" id="A0A3P4B785"/>
<dbReference type="GO" id="GO:0005385">
    <property type="term" value="F:zinc ion transmembrane transporter activity"/>
    <property type="evidence" value="ECO:0007669"/>
    <property type="project" value="TreeGrafter"/>
</dbReference>
<comment type="similarity">
    <text evidence="2">Belongs to the cation diffusion facilitator (CDF) transporter (TC 2.A.4) family. SLC30A subfamily.</text>
</comment>
<feature type="domain" description="Cation efflux protein cytoplasmic" evidence="11">
    <location>
        <begin position="212"/>
        <end position="286"/>
    </location>
</feature>
<gene>
    <name evidence="12" type="primary">czcD_2</name>
    <name evidence="12" type="ORF">PIGHUM_03633</name>
</gene>
<dbReference type="PANTHER" id="PTHR11562:SF17">
    <property type="entry name" value="RE54080P-RELATED"/>
    <property type="match status" value="1"/>
</dbReference>
<keyword evidence="5" id="KW-0862">Zinc</keyword>
<keyword evidence="7" id="KW-0406">Ion transport</keyword>
<dbReference type="OrthoDB" id="9809646at2"/>
<comment type="subcellular location">
    <subcellularLocation>
        <location evidence="1">Membrane</location>
        <topology evidence="1">Multi-pass membrane protein</topology>
    </subcellularLocation>
</comment>
<dbReference type="InterPro" id="IPR027469">
    <property type="entry name" value="Cation_efflux_TMD_sf"/>
</dbReference>
<dbReference type="SUPFAM" id="SSF161111">
    <property type="entry name" value="Cation efflux protein transmembrane domain-like"/>
    <property type="match status" value="1"/>
</dbReference>
<evidence type="ECO:0000259" key="11">
    <source>
        <dbReference type="Pfam" id="PF16916"/>
    </source>
</evidence>
<keyword evidence="3" id="KW-0813">Transport</keyword>
<evidence type="ECO:0000256" key="1">
    <source>
        <dbReference type="ARBA" id="ARBA00004141"/>
    </source>
</evidence>
<keyword evidence="13" id="KW-1185">Reference proteome</keyword>
<evidence type="ECO:0000256" key="9">
    <source>
        <dbReference type="SAM" id="Phobius"/>
    </source>
</evidence>
<feature type="transmembrane region" description="Helical" evidence="9">
    <location>
        <begin position="47"/>
        <end position="67"/>
    </location>
</feature>
<dbReference type="GO" id="GO:0005886">
    <property type="term" value="C:plasma membrane"/>
    <property type="evidence" value="ECO:0007669"/>
    <property type="project" value="TreeGrafter"/>
</dbReference>
<dbReference type="NCBIfam" id="TIGR01297">
    <property type="entry name" value="CDF"/>
    <property type="match status" value="1"/>
</dbReference>
<dbReference type="InterPro" id="IPR027470">
    <property type="entry name" value="Cation_efflux_CTD"/>
</dbReference>
<dbReference type="InterPro" id="IPR058533">
    <property type="entry name" value="Cation_efflux_TM"/>
</dbReference>
<protein>
    <submittedName>
        <fullName evidence="12">Cobalt-zinc-cadmium resistance protein CzcD</fullName>
    </submittedName>
</protein>
<keyword evidence="5" id="KW-0864">Zinc transport</keyword>
<evidence type="ECO:0000256" key="5">
    <source>
        <dbReference type="ARBA" id="ARBA00022906"/>
    </source>
</evidence>
<feature type="transmembrane region" description="Helical" evidence="9">
    <location>
        <begin position="151"/>
        <end position="172"/>
    </location>
</feature>
<dbReference type="Pfam" id="PF16916">
    <property type="entry name" value="ZT_dimer"/>
    <property type="match status" value="1"/>
</dbReference>
<feature type="transmembrane region" description="Helical" evidence="9">
    <location>
        <begin position="178"/>
        <end position="200"/>
    </location>
</feature>
<accession>A0A3P4B785</accession>
<name>A0A3P4B785_9BURK</name>
<dbReference type="RefSeq" id="WP_124081144.1">
    <property type="nucleotide sequence ID" value="NZ_UWPJ01000027.1"/>
</dbReference>
<keyword evidence="8 9" id="KW-0472">Membrane</keyword>
<dbReference type="Pfam" id="PF01545">
    <property type="entry name" value="Cation_efflux"/>
    <property type="match status" value="1"/>
</dbReference>
<feature type="domain" description="Cation efflux protein transmembrane" evidence="10">
    <location>
        <begin position="18"/>
        <end position="208"/>
    </location>
</feature>
<dbReference type="InterPro" id="IPR036837">
    <property type="entry name" value="Cation_efflux_CTD_sf"/>
</dbReference>
<evidence type="ECO:0000313" key="12">
    <source>
        <dbReference type="EMBL" id="VCU71548.1"/>
    </source>
</evidence>
<evidence type="ECO:0000256" key="7">
    <source>
        <dbReference type="ARBA" id="ARBA00023065"/>
    </source>
</evidence>
<sequence>MSTENAREYVAGNERSMKIAFALTATFLVVEIIGGVLTKSLALISDAAHMLTDTTALGIALVAISIAKRPADKKRTFGYYRFEILAASFNALLLFGVAAYIIYEAYFRLKAPPQIESTGMLFVAACGLVINLISMRLLSARQGTSLNVRGAYLEVWSDLIGSIGVIAGAILIRFTEWAWIDSAIAVLIGLWVLPRTWILLKSSLNILLEGVPDDVDLDKVGASIVQVPGVLSFHDLHVWALTSGKVSLSMHVVYDPKINTSAEILPILQTVLSKEFGISHMTIQFELVPCSPSAEMNFI</sequence>
<organism evidence="12 13">
    <name type="scientific">Pigmentiphaga humi</name>
    <dbReference type="NCBI Taxonomy" id="2478468"/>
    <lineage>
        <taxon>Bacteria</taxon>
        <taxon>Pseudomonadati</taxon>
        <taxon>Pseudomonadota</taxon>
        <taxon>Betaproteobacteria</taxon>
        <taxon>Burkholderiales</taxon>
        <taxon>Alcaligenaceae</taxon>
        <taxon>Pigmentiphaga</taxon>
    </lineage>
</organism>
<keyword evidence="6 9" id="KW-1133">Transmembrane helix</keyword>
<dbReference type="PANTHER" id="PTHR11562">
    <property type="entry name" value="CATION EFFLUX PROTEIN/ ZINC TRANSPORTER"/>
    <property type="match status" value="1"/>
</dbReference>